<evidence type="ECO:0000313" key="12">
    <source>
        <dbReference type="EMBL" id="USW59134.1"/>
    </source>
</evidence>
<evidence type="ECO:0000256" key="7">
    <source>
        <dbReference type="ARBA" id="ARBA00023002"/>
    </source>
</evidence>
<gene>
    <name evidence="12" type="ORF">Slin15195_G124530</name>
</gene>
<proteinExistence type="predicted"/>
<dbReference type="Gene3D" id="3.90.420.10">
    <property type="entry name" value="Oxidoreductase, molybdopterin-binding domain"/>
    <property type="match status" value="1"/>
</dbReference>
<dbReference type="InterPro" id="IPR008335">
    <property type="entry name" value="Mopterin_OxRdtase_euk"/>
</dbReference>
<keyword evidence="5" id="KW-0349">Heme</keyword>
<name>A0A9Q9B1A3_9PEZI</name>
<dbReference type="EMBL" id="CP099429">
    <property type="protein sequence ID" value="USW59134.1"/>
    <property type="molecule type" value="Genomic_DNA"/>
</dbReference>
<dbReference type="InterPro" id="IPR036374">
    <property type="entry name" value="OxRdtase_Mopterin-bd_sf"/>
</dbReference>
<dbReference type="PANTHER" id="PTHR19372:SF7">
    <property type="entry name" value="SULFITE OXIDASE, MITOCHONDRIAL"/>
    <property type="match status" value="1"/>
</dbReference>
<dbReference type="SUPFAM" id="SSF55856">
    <property type="entry name" value="Cytochrome b5-like heme/steroid binding domain"/>
    <property type="match status" value="1"/>
</dbReference>
<feature type="domain" description="Cytochrome b5 heme-binding" evidence="11">
    <location>
        <begin position="139"/>
        <end position="217"/>
    </location>
</feature>
<dbReference type="Proteomes" id="UP001056384">
    <property type="component" value="Chromosome 12"/>
</dbReference>
<dbReference type="SMART" id="SM01117">
    <property type="entry name" value="Cyt-b5"/>
    <property type="match status" value="1"/>
</dbReference>
<dbReference type="InterPro" id="IPR000572">
    <property type="entry name" value="OxRdtase_Mopterin-bd_dom"/>
</dbReference>
<organism evidence="12 13">
    <name type="scientific">Septoria linicola</name>
    <dbReference type="NCBI Taxonomy" id="215465"/>
    <lineage>
        <taxon>Eukaryota</taxon>
        <taxon>Fungi</taxon>
        <taxon>Dikarya</taxon>
        <taxon>Ascomycota</taxon>
        <taxon>Pezizomycotina</taxon>
        <taxon>Dothideomycetes</taxon>
        <taxon>Dothideomycetidae</taxon>
        <taxon>Mycosphaerellales</taxon>
        <taxon>Mycosphaerellaceae</taxon>
        <taxon>Septoria</taxon>
    </lineage>
</organism>
<accession>A0A9Q9B1A3</accession>
<evidence type="ECO:0000256" key="4">
    <source>
        <dbReference type="ARBA" id="ARBA00022505"/>
    </source>
</evidence>
<dbReference type="GO" id="GO:0043546">
    <property type="term" value="F:molybdopterin cofactor binding"/>
    <property type="evidence" value="ECO:0007669"/>
    <property type="project" value="TreeGrafter"/>
</dbReference>
<evidence type="ECO:0000256" key="2">
    <source>
        <dbReference type="ARBA" id="ARBA00012673"/>
    </source>
</evidence>
<dbReference type="EC" id="1.7.1.3" evidence="2"/>
<protein>
    <recommendedName>
        <fullName evidence="3">Nitrate reductase [NADPH]</fullName>
        <ecNumber evidence="2">1.7.1.3</ecNumber>
    </recommendedName>
</protein>
<dbReference type="AlphaFoldDB" id="A0A9Q9B1A3"/>
<evidence type="ECO:0000256" key="6">
    <source>
        <dbReference type="ARBA" id="ARBA00022723"/>
    </source>
</evidence>
<evidence type="ECO:0000256" key="8">
    <source>
        <dbReference type="ARBA" id="ARBA00023004"/>
    </source>
</evidence>
<dbReference type="Gene3D" id="3.10.120.10">
    <property type="entry name" value="Cytochrome b5-like heme/steroid binding domain"/>
    <property type="match status" value="1"/>
</dbReference>
<comment type="cofactor">
    <cofactor evidence="1">
        <name>Mo-molybdopterin</name>
        <dbReference type="ChEBI" id="CHEBI:71302"/>
    </cofactor>
</comment>
<evidence type="ECO:0000256" key="9">
    <source>
        <dbReference type="ARBA" id="ARBA00049155"/>
    </source>
</evidence>
<dbReference type="InterPro" id="IPR018506">
    <property type="entry name" value="Cyt_B5_heme-BS"/>
</dbReference>
<feature type="transmembrane region" description="Helical" evidence="10">
    <location>
        <begin position="97"/>
        <end position="118"/>
    </location>
</feature>
<evidence type="ECO:0000256" key="10">
    <source>
        <dbReference type="SAM" id="Phobius"/>
    </source>
</evidence>
<dbReference type="SUPFAM" id="SSF56524">
    <property type="entry name" value="Oxidoreductase molybdopterin-binding domain"/>
    <property type="match status" value="1"/>
</dbReference>
<dbReference type="InterPro" id="IPR036400">
    <property type="entry name" value="Cyt_B5-like_heme/steroid_sf"/>
</dbReference>
<dbReference type="PROSITE" id="PS50255">
    <property type="entry name" value="CYTOCHROME_B5_2"/>
    <property type="match status" value="1"/>
</dbReference>
<keyword evidence="7" id="KW-0560">Oxidoreductase</keyword>
<dbReference type="PROSITE" id="PS00191">
    <property type="entry name" value="CYTOCHROME_B5_1"/>
    <property type="match status" value="1"/>
</dbReference>
<dbReference type="PRINTS" id="PR00363">
    <property type="entry name" value="CYTOCHROMEB5"/>
</dbReference>
<dbReference type="GO" id="GO:0030151">
    <property type="term" value="F:molybdenum ion binding"/>
    <property type="evidence" value="ECO:0007669"/>
    <property type="project" value="InterPro"/>
</dbReference>
<evidence type="ECO:0000256" key="3">
    <source>
        <dbReference type="ARBA" id="ARBA00015499"/>
    </source>
</evidence>
<evidence type="ECO:0000259" key="11">
    <source>
        <dbReference type="PROSITE" id="PS50255"/>
    </source>
</evidence>
<dbReference type="Gene3D" id="2.60.40.650">
    <property type="match status" value="1"/>
</dbReference>
<dbReference type="InterPro" id="IPR005066">
    <property type="entry name" value="MoCF_OxRdtse_dimer"/>
</dbReference>
<dbReference type="Pfam" id="PF00173">
    <property type="entry name" value="Cyt-b5"/>
    <property type="match status" value="1"/>
</dbReference>
<dbReference type="GO" id="GO:0020037">
    <property type="term" value="F:heme binding"/>
    <property type="evidence" value="ECO:0007669"/>
    <property type="project" value="InterPro"/>
</dbReference>
<evidence type="ECO:0000256" key="1">
    <source>
        <dbReference type="ARBA" id="ARBA00001924"/>
    </source>
</evidence>
<dbReference type="GO" id="GO:0006790">
    <property type="term" value="P:sulfur compound metabolic process"/>
    <property type="evidence" value="ECO:0007669"/>
    <property type="project" value="TreeGrafter"/>
</dbReference>
<dbReference type="GO" id="GO:0008482">
    <property type="term" value="F:sulfite oxidase activity"/>
    <property type="evidence" value="ECO:0007669"/>
    <property type="project" value="TreeGrafter"/>
</dbReference>
<reference evidence="12" key="1">
    <citation type="submission" date="2022-06" db="EMBL/GenBank/DDBJ databases">
        <title>Complete genome sequences of two strains of the flax pathogen Septoria linicola.</title>
        <authorList>
            <person name="Lapalu N."/>
            <person name="Simon A."/>
            <person name="Demenou B."/>
            <person name="Paumier D."/>
            <person name="Guillot M.-P."/>
            <person name="Gout L."/>
            <person name="Valade R."/>
        </authorList>
    </citation>
    <scope>NUCLEOTIDE SEQUENCE</scope>
    <source>
        <strain evidence="12">SE15195</strain>
    </source>
</reference>
<dbReference type="FunFam" id="3.10.120.10:FF:000007">
    <property type="entry name" value="Sulfite oxidase, mitochondrial"/>
    <property type="match status" value="1"/>
</dbReference>
<keyword evidence="13" id="KW-1185">Reference proteome</keyword>
<keyword evidence="10" id="KW-1133">Transmembrane helix</keyword>
<keyword evidence="10" id="KW-0812">Transmembrane</keyword>
<dbReference type="PANTHER" id="PTHR19372">
    <property type="entry name" value="SULFITE REDUCTASE"/>
    <property type="match status" value="1"/>
</dbReference>
<keyword evidence="8" id="KW-0408">Iron</keyword>
<dbReference type="Pfam" id="PF03404">
    <property type="entry name" value="Mo-co_dimer"/>
    <property type="match status" value="1"/>
</dbReference>
<dbReference type="Pfam" id="PF00174">
    <property type="entry name" value="Oxidored_molyb"/>
    <property type="match status" value="1"/>
</dbReference>
<dbReference type="InterPro" id="IPR001199">
    <property type="entry name" value="Cyt_B5-like_heme/steroid-bd"/>
</dbReference>
<keyword evidence="4" id="KW-0500">Molybdenum</keyword>
<keyword evidence="6" id="KW-0479">Metal-binding</keyword>
<comment type="catalytic activity">
    <reaction evidence="9">
        <text>nitrite + NADP(+) + H2O = nitrate + NADPH + H(+)</text>
        <dbReference type="Rhea" id="RHEA:19061"/>
        <dbReference type="ChEBI" id="CHEBI:15377"/>
        <dbReference type="ChEBI" id="CHEBI:15378"/>
        <dbReference type="ChEBI" id="CHEBI:16301"/>
        <dbReference type="ChEBI" id="CHEBI:17632"/>
        <dbReference type="ChEBI" id="CHEBI:57783"/>
        <dbReference type="ChEBI" id="CHEBI:58349"/>
        <dbReference type="EC" id="1.7.1.3"/>
    </reaction>
</comment>
<evidence type="ECO:0000256" key="5">
    <source>
        <dbReference type="ARBA" id="ARBA00022617"/>
    </source>
</evidence>
<dbReference type="GO" id="GO:0050464">
    <property type="term" value="F:nitrate reductase (NADPH) activity"/>
    <property type="evidence" value="ECO:0007669"/>
    <property type="project" value="UniProtKB-EC"/>
</dbReference>
<evidence type="ECO:0000313" key="13">
    <source>
        <dbReference type="Proteomes" id="UP001056384"/>
    </source>
</evidence>
<keyword evidence="10" id="KW-0472">Membrane</keyword>
<dbReference type="GO" id="GO:0005739">
    <property type="term" value="C:mitochondrion"/>
    <property type="evidence" value="ECO:0007669"/>
    <property type="project" value="TreeGrafter"/>
</dbReference>
<dbReference type="SUPFAM" id="SSF81296">
    <property type="entry name" value="E set domains"/>
    <property type="match status" value="1"/>
</dbReference>
<sequence>MSKPGQNRLKQLIGSPKTLLHKPKAFQKPIGQFFEPRRLSANHVKQIAPGDGRKSGSVHISFVMVNRQQRFMQWNGIRQSSSWRNGSQPRQSDAQGVLAVLFGASAVAVLAAPVVSWVQNGIDGSEKVVNIIDSEECGPATFRLADVVTHDRSSSTKWVIHGRSVYDITSFIDAHPGGEVILRACGGSIDPYWKLFSIHNKPEVEKILDGFYIGDLDQQDIDAEGNINWSGIAGSCIDDPFKDDPERDPELIVRTPKPCNAETPGRLLGDFITPLRLFFVRHHLWVPKINASEHKLAIELSDGDEISYSLEDLKSKFPEYTITATLQCAGNRRSHMSVSENGKTSGLQWDIGAIGTAEFTGVRLRDVLLDAGYDVDKACGVCPNDPDADQHIHFCAPADTYEQSIPLQTALNPASDVLLAWKMNGQDMPRDHGGPLRAIVPGSVATRSVKWLGKAEDWEAAQSIQEMPVQSAITDILRSNGVDTPVRVNGFAFSGGGRKIVRVDVSADGGKTWRQACLRKGEAKGTRRWAWTQWTIEWPKDKLPEQKPEFVVKAVDEGYNTQPQTFDATWNFRGLLGNAWHRVPMET</sequence>
<dbReference type="PRINTS" id="PR00407">
    <property type="entry name" value="EUMOPTERIN"/>
</dbReference>
<dbReference type="InterPro" id="IPR014756">
    <property type="entry name" value="Ig_E-set"/>
</dbReference>